<keyword evidence="2 8" id="KW-0812">Transmembrane</keyword>
<keyword evidence="5 8" id="KW-1133">Transmembrane helix</keyword>
<feature type="transmembrane region" description="Helical" evidence="8">
    <location>
        <begin position="274"/>
        <end position="297"/>
    </location>
</feature>
<feature type="transmembrane region" description="Helical" evidence="8">
    <location>
        <begin position="7"/>
        <end position="25"/>
    </location>
</feature>
<evidence type="ECO:0000259" key="9">
    <source>
        <dbReference type="PROSITE" id="PS50893"/>
    </source>
</evidence>
<evidence type="ECO:0000256" key="6">
    <source>
        <dbReference type="ARBA" id="ARBA00023136"/>
    </source>
</evidence>
<feature type="domain" description="ABC transporter" evidence="9">
    <location>
        <begin position="366"/>
        <end position="591"/>
    </location>
</feature>
<gene>
    <name evidence="10" type="ORF">NCCP602_33920</name>
</gene>
<keyword evidence="3" id="KW-0547">Nucleotide-binding</keyword>
<keyword evidence="11" id="KW-1185">Reference proteome</keyword>
<feature type="transmembrane region" description="Helical" evidence="8">
    <location>
        <begin position="317"/>
        <end position="338"/>
    </location>
</feature>
<dbReference type="SUPFAM" id="SSF52540">
    <property type="entry name" value="P-loop containing nucleoside triphosphate hydrolases"/>
    <property type="match status" value="1"/>
</dbReference>
<evidence type="ECO:0000256" key="7">
    <source>
        <dbReference type="SAM" id="MobiDB-lite"/>
    </source>
</evidence>
<feature type="compositionally biased region" description="Low complexity" evidence="7">
    <location>
        <begin position="110"/>
        <end position="126"/>
    </location>
</feature>
<dbReference type="SUPFAM" id="SSF90123">
    <property type="entry name" value="ABC transporter transmembrane region"/>
    <property type="match status" value="1"/>
</dbReference>
<dbReference type="InterPro" id="IPR027417">
    <property type="entry name" value="P-loop_NTPase"/>
</dbReference>
<feature type="region of interest" description="Disordered" evidence="7">
    <location>
        <begin position="97"/>
        <end position="126"/>
    </location>
</feature>
<dbReference type="EMBL" id="BAAAAF010000028">
    <property type="protein sequence ID" value="GAA0037430.1"/>
    <property type="molecule type" value="Genomic_DNA"/>
</dbReference>
<organism evidence="10 11">
    <name type="scientific">Brevibacterium metallidurans</name>
    <dbReference type="NCBI Taxonomy" id="1482676"/>
    <lineage>
        <taxon>Bacteria</taxon>
        <taxon>Bacillati</taxon>
        <taxon>Actinomycetota</taxon>
        <taxon>Actinomycetes</taxon>
        <taxon>Micrococcales</taxon>
        <taxon>Brevibacteriaceae</taxon>
        <taxon>Brevibacterium</taxon>
    </lineage>
</organism>
<evidence type="ECO:0000313" key="10">
    <source>
        <dbReference type="EMBL" id="GAA0037430.1"/>
    </source>
</evidence>
<evidence type="ECO:0000256" key="1">
    <source>
        <dbReference type="ARBA" id="ARBA00004651"/>
    </source>
</evidence>
<dbReference type="Pfam" id="PF00005">
    <property type="entry name" value="ABC_tran"/>
    <property type="match status" value="1"/>
</dbReference>
<dbReference type="InterPro" id="IPR003439">
    <property type="entry name" value="ABC_transporter-like_ATP-bd"/>
</dbReference>
<evidence type="ECO:0000256" key="2">
    <source>
        <dbReference type="ARBA" id="ARBA00022692"/>
    </source>
</evidence>
<feature type="region of interest" description="Disordered" evidence="7">
    <location>
        <begin position="443"/>
        <end position="470"/>
    </location>
</feature>
<dbReference type="InterPro" id="IPR003593">
    <property type="entry name" value="AAA+_ATPase"/>
</dbReference>
<feature type="transmembrane region" description="Helical" evidence="8">
    <location>
        <begin position="197"/>
        <end position="216"/>
    </location>
</feature>
<dbReference type="PANTHER" id="PTHR24221:SF654">
    <property type="entry name" value="ATP-BINDING CASSETTE SUB-FAMILY B MEMBER 6"/>
    <property type="match status" value="1"/>
</dbReference>
<dbReference type="PANTHER" id="PTHR24221">
    <property type="entry name" value="ATP-BINDING CASSETTE SUB-FAMILY B"/>
    <property type="match status" value="1"/>
</dbReference>
<dbReference type="PROSITE" id="PS50893">
    <property type="entry name" value="ABC_TRANSPORTER_2"/>
    <property type="match status" value="1"/>
</dbReference>
<reference evidence="10 11" key="1">
    <citation type="submission" date="2024-01" db="EMBL/GenBank/DDBJ databases">
        <title>Characterization of antibiotic resistant novel bacterial strains and their environmental applications.</title>
        <authorList>
            <person name="Manzoor S."/>
            <person name="Abbas S."/>
            <person name="Arshad M."/>
            <person name="Ahmed I."/>
        </authorList>
    </citation>
    <scope>NUCLEOTIDE SEQUENCE [LARGE SCALE GENOMIC DNA]</scope>
    <source>
        <strain evidence="10 11">NCCP-602</strain>
    </source>
</reference>
<name>A0ABN0SSM0_9MICO</name>
<feature type="transmembrane region" description="Helical" evidence="8">
    <location>
        <begin position="171"/>
        <end position="191"/>
    </location>
</feature>
<dbReference type="Proteomes" id="UP001498238">
    <property type="component" value="Unassembled WGS sequence"/>
</dbReference>
<comment type="caution">
    <text evidence="10">The sequence shown here is derived from an EMBL/GenBank/DDBJ whole genome shotgun (WGS) entry which is preliminary data.</text>
</comment>
<dbReference type="SMART" id="SM00382">
    <property type="entry name" value="AAA"/>
    <property type="match status" value="1"/>
</dbReference>
<dbReference type="InterPro" id="IPR036640">
    <property type="entry name" value="ABC1_TM_sf"/>
</dbReference>
<evidence type="ECO:0000256" key="5">
    <source>
        <dbReference type="ARBA" id="ARBA00022989"/>
    </source>
</evidence>
<comment type="subcellular location">
    <subcellularLocation>
        <location evidence="1">Cell membrane</location>
        <topology evidence="1">Multi-pass membrane protein</topology>
    </subcellularLocation>
</comment>
<keyword evidence="4" id="KW-0067">ATP-binding</keyword>
<accession>A0ABN0SSM0</accession>
<evidence type="ECO:0000313" key="11">
    <source>
        <dbReference type="Proteomes" id="UP001498238"/>
    </source>
</evidence>
<dbReference type="InterPro" id="IPR039421">
    <property type="entry name" value="Type_1_exporter"/>
</dbReference>
<protein>
    <recommendedName>
        <fullName evidence="9">ABC transporter domain-containing protein</fullName>
    </recommendedName>
</protein>
<dbReference type="Gene3D" id="3.40.50.300">
    <property type="entry name" value="P-loop containing nucleotide triphosphate hydrolases"/>
    <property type="match status" value="1"/>
</dbReference>
<evidence type="ECO:0000256" key="8">
    <source>
        <dbReference type="SAM" id="Phobius"/>
    </source>
</evidence>
<evidence type="ECO:0000256" key="4">
    <source>
        <dbReference type="ARBA" id="ARBA00022840"/>
    </source>
</evidence>
<proteinExistence type="predicted"/>
<keyword evidence="6 8" id="KW-0472">Membrane</keyword>
<sequence length="592" mass="59541">MSPRPPIHVLALTVAVAAELCSLALLAVSGWYLAACALAGLGLLATFSYPTPSGIVRLLALGRIAGNYGQNVLLHRAALADTTRERLRVYDDLARGPGGAAGSSAEDDPGAASPKSTSGSPSAAGPSASAVASGAAVDAGAAVGRIPAVDDRTVDRLLTDARVSGERVLRVTAPIVVTCAAVVAAGIVAAVTMPAVTIPLLLGAAVMIVLALVPAAPDEGHGRLRAEVLASMEAAPELDSLGGTPLLRARVLDQLAELSAADRRRASRRTWRQLGAALAAGVSFGTIVVVAALASGVGTGVGDTATASGFGADLGSVPLFVMVVCLAFGVLERTFALGDIVPHLQRLRSIDAGRGDASQPAHTSAVEVDATDAGAIGITLGAGHELDVPAGTSAAIIGPSGAGKSTLLTAIARSVRQRRSLTVAHVTDDEFLFTGTVAGNLRLGAPGQRGRKTDADSASSGDDQPTAVGDALVGDAPNASVSVASPSVGTDLAEVLADLGLDDVDADTRTGINGRALSRGETRRLIIARAVLSRPDVLLIDEPDLGLDADTYVRVLGFVRDRLPDATVILAAHSAPPAVTRVLDLGGASAIR</sequence>
<evidence type="ECO:0000256" key="3">
    <source>
        <dbReference type="ARBA" id="ARBA00022741"/>
    </source>
</evidence>
<dbReference type="RefSeq" id="WP_339394046.1">
    <property type="nucleotide sequence ID" value="NZ_BAAAAF010000028.1"/>
</dbReference>